<keyword evidence="4" id="KW-0732">Signal</keyword>
<dbReference type="InterPro" id="IPR003690">
    <property type="entry name" value="MTERF"/>
</dbReference>
<keyword evidence="2" id="KW-0809">Transit peptide</keyword>
<evidence type="ECO:0000313" key="5">
    <source>
        <dbReference type="EMBL" id="CAE0794248.1"/>
    </source>
</evidence>
<proteinExistence type="inferred from homology"/>
<reference evidence="5" key="1">
    <citation type="submission" date="2021-01" db="EMBL/GenBank/DDBJ databases">
        <authorList>
            <person name="Corre E."/>
            <person name="Pelletier E."/>
            <person name="Niang G."/>
            <person name="Scheremetjew M."/>
            <person name="Finn R."/>
            <person name="Kale V."/>
            <person name="Holt S."/>
            <person name="Cochrane G."/>
            <person name="Meng A."/>
            <person name="Brown T."/>
            <person name="Cohen L."/>
        </authorList>
    </citation>
    <scope>NUCLEOTIDE SEQUENCE</scope>
    <source>
        <strain evidence="5">CCMP1594</strain>
    </source>
</reference>
<dbReference type="PANTHER" id="PTHR13068:SF173">
    <property type="entry name" value="EMB|CAB62602.1"/>
    <property type="match status" value="1"/>
</dbReference>
<protein>
    <submittedName>
        <fullName evidence="5">Uncharacterized protein</fullName>
    </submittedName>
</protein>
<organism evidence="5">
    <name type="scientific">Eutreptiella gymnastica</name>
    <dbReference type="NCBI Taxonomy" id="73025"/>
    <lineage>
        <taxon>Eukaryota</taxon>
        <taxon>Discoba</taxon>
        <taxon>Euglenozoa</taxon>
        <taxon>Euglenida</taxon>
        <taxon>Spirocuta</taxon>
        <taxon>Euglenophyceae</taxon>
        <taxon>Eutreptiales</taxon>
        <taxon>Eutreptiaceae</taxon>
        <taxon>Eutreptiella</taxon>
    </lineage>
</organism>
<name>A0A7S4FGE2_9EUGL</name>
<comment type="similarity">
    <text evidence="1">Belongs to the mTERF family.</text>
</comment>
<gene>
    <name evidence="5" type="ORF">EGYM00163_LOCUS5366</name>
</gene>
<sequence length="1033" mass="114417">MQHRQWLLPACLATLLAVVMGAALWQPRALSALYHPVTTKPSLHSIIILGARDSSGWKPQVEQSAVPPKPLVQVAVASVSGSEGENKAWRPRRLSALECTSIALTGMALLVALSRRWRVAHSGQDERWAMLAIDRYYVREDDEPHPFPAPEYPEGDVRRHFSWAPEKYPGIADTRKWEAELRSRADDIVTAKALTDQERLLLRIFGSARAQEALARLPVLATMSVEDMQDRIAELADMVGRQTALEIVQKAPYLLSLPKGTMEDALHVISGVLGNEAAGKTVHSAPFLLRYDAGRMRDAMQASADILGYEWTLRAAAREPRMFTAEVDVMRGSMRVLVETLGKDGAVNALTVQPSLLKTRGETIMAAKQVLSAILGEIPLQILMRRRPTAFLPLLQGSAPAMREAGEVVADLLGEELAAEAVRVHPSLLEGPMGTCQLIREALEETFGTERAVAMVRGNPEILCFDSRGIPLSLQALVEVFGQADAEELVNANPHLLSTPDASIKSSAESLLQLLSLQELSRLVSKHPSLLRISVRSGVDTLVELLGTTDAAAVVQACPQILRVETEHLWINLHSLLSAVEYNVALEALQRQTWIRCMAHREFSSKQLYPIVRALLPVADSEAEALRMLEKSNAKLFGARPGRLKEVAEGLVTALGRQRAMKVLIADEKIWTAPASELEERAERLERLLGNKGMQVVLRQHPRVMLSRVDPTAPYSALARRFGHKEALFMIEAHAPILLHQGESISDSLEVLDGFYGPELVNTRLKEDLLQVLTRGAEQLRAHIALLGRMLGEEGASRVLKENMLMFSLAYEELQVRVQSLFDVLGAERTIQAIVAHPDKMPGPTASSAASNFAAMKELLGEEATQRLLFEDPLLLQDDNNCIRESFLVLAEMLGHQKTVELVERHSALLRLPGYCVHPELQGWVKELGKDMAVQRVLNNPDDLITRASARAEAYAPNSFSADMEHLQDVCGDLSFNVQEEDEDEEEQEDGDDGELADEDIEEDIELEPYQRVKSRSELRRSRGKRRDADPGR</sequence>
<dbReference type="AlphaFoldDB" id="A0A7S4FGE2"/>
<feature type="compositionally biased region" description="Acidic residues" evidence="3">
    <location>
        <begin position="979"/>
        <end position="1007"/>
    </location>
</feature>
<dbReference type="GO" id="GO:0003676">
    <property type="term" value="F:nucleic acid binding"/>
    <property type="evidence" value="ECO:0007669"/>
    <property type="project" value="InterPro"/>
</dbReference>
<feature type="signal peptide" evidence="4">
    <location>
        <begin position="1"/>
        <end position="21"/>
    </location>
</feature>
<dbReference type="Gene3D" id="1.25.70.10">
    <property type="entry name" value="Transcription termination factor 3, mitochondrial"/>
    <property type="match status" value="2"/>
</dbReference>
<feature type="compositionally biased region" description="Basic and acidic residues" evidence="3">
    <location>
        <begin position="1009"/>
        <end position="1033"/>
    </location>
</feature>
<evidence type="ECO:0000256" key="2">
    <source>
        <dbReference type="ARBA" id="ARBA00022946"/>
    </source>
</evidence>
<dbReference type="PANTHER" id="PTHR13068">
    <property type="entry name" value="CGI-12 PROTEIN-RELATED"/>
    <property type="match status" value="1"/>
</dbReference>
<dbReference type="EMBL" id="HBJA01016665">
    <property type="protein sequence ID" value="CAE0794248.1"/>
    <property type="molecule type" value="Transcribed_RNA"/>
</dbReference>
<feature type="region of interest" description="Disordered" evidence="3">
    <location>
        <begin position="979"/>
        <end position="1033"/>
    </location>
</feature>
<evidence type="ECO:0000256" key="3">
    <source>
        <dbReference type="SAM" id="MobiDB-lite"/>
    </source>
</evidence>
<feature type="chain" id="PRO_5031293161" evidence="4">
    <location>
        <begin position="22"/>
        <end position="1033"/>
    </location>
</feature>
<accession>A0A7S4FGE2</accession>
<evidence type="ECO:0000256" key="4">
    <source>
        <dbReference type="SAM" id="SignalP"/>
    </source>
</evidence>
<evidence type="ECO:0000256" key="1">
    <source>
        <dbReference type="ARBA" id="ARBA00007692"/>
    </source>
</evidence>
<dbReference type="InterPro" id="IPR038538">
    <property type="entry name" value="MTERF_sf"/>
</dbReference>